<evidence type="ECO:0000256" key="2">
    <source>
        <dbReference type="ARBA" id="ARBA00009085"/>
    </source>
</evidence>
<evidence type="ECO:0000313" key="10">
    <source>
        <dbReference type="Proteomes" id="UP000298061"/>
    </source>
</evidence>
<comment type="catalytic activity">
    <reaction evidence="1">
        <text>Thiol-dependent hydrolysis of ester, thioester, amide, peptide and isopeptide bonds formed by the C-terminal Gly of ubiquitin (a 76-residue protein attached to proteins as an intracellular targeting signal).</text>
        <dbReference type="EC" id="3.4.19.12"/>
    </reaction>
</comment>
<dbReference type="EC" id="3.4.19.12" evidence="3"/>
<keyword evidence="4" id="KW-0645">Protease</keyword>
<dbReference type="EMBL" id="SFCI01000849">
    <property type="protein sequence ID" value="TFY77683.1"/>
    <property type="molecule type" value="Genomic_DNA"/>
</dbReference>
<comment type="similarity">
    <text evidence="2">Belongs to the peptidase C19 family.</text>
</comment>
<keyword evidence="5" id="KW-0833">Ubl conjugation pathway</keyword>
<dbReference type="InterPro" id="IPR050185">
    <property type="entry name" value="Ub_carboxyl-term_hydrolase"/>
</dbReference>
<evidence type="ECO:0000256" key="7">
    <source>
        <dbReference type="ARBA" id="ARBA00022807"/>
    </source>
</evidence>
<sequence>MWDTFTHLEYEVVLHVGAVKREAGIMLHDCLDEFTHEEKLSEDDLWYCLRCKKHQQATKKFDMWSMPDVLVMHLKHFSSSHVLQDKVEMFFDFPVQGLDLTDMAQEHLVVKALQEQGVDVSAMGLDDLDKPLMYDLYAVDEHLGRLSSGHYCAYAYNHVTDQCNQIPTLPEDPGPLNSLQLSSLEDLTFIVSDNKLGRWAMLLSESALQSSPLHERPFIGPAFMNQVI</sequence>
<dbReference type="OrthoDB" id="292964at2759"/>
<evidence type="ECO:0000256" key="3">
    <source>
        <dbReference type="ARBA" id="ARBA00012759"/>
    </source>
</evidence>
<dbReference type="InterPro" id="IPR001394">
    <property type="entry name" value="Peptidase_C19_UCH"/>
</dbReference>
<dbReference type="Pfam" id="PF00443">
    <property type="entry name" value="UCH"/>
    <property type="match status" value="1"/>
</dbReference>
<dbReference type="PROSITE" id="PS00973">
    <property type="entry name" value="USP_2"/>
    <property type="match status" value="1"/>
</dbReference>
<dbReference type="Proteomes" id="UP000298061">
    <property type="component" value="Unassembled WGS sequence"/>
</dbReference>
<dbReference type="GO" id="GO:0016579">
    <property type="term" value="P:protein deubiquitination"/>
    <property type="evidence" value="ECO:0007669"/>
    <property type="project" value="InterPro"/>
</dbReference>
<dbReference type="STRING" id="135208.A0A4Y9ZUI1"/>
<dbReference type="PROSITE" id="PS50235">
    <property type="entry name" value="USP_3"/>
    <property type="match status" value="1"/>
</dbReference>
<organism evidence="9 10">
    <name type="scientific">Hericium alpestre</name>
    <dbReference type="NCBI Taxonomy" id="135208"/>
    <lineage>
        <taxon>Eukaryota</taxon>
        <taxon>Fungi</taxon>
        <taxon>Dikarya</taxon>
        <taxon>Basidiomycota</taxon>
        <taxon>Agaricomycotina</taxon>
        <taxon>Agaricomycetes</taxon>
        <taxon>Russulales</taxon>
        <taxon>Hericiaceae</taxon>
        <taxon>Hericium</taxon>
    </lineage>
</organism>
<evidence type="ECO:0000256" key="6">
    <source>
        <dbReference type="ARBA" id="ARBA00022801"/>
    </source>
</evidence>
<dbReference type="Gene3D" id="3.90.70.10">
    <property type="entry name" value="Cysteine proteinases"/>
    <property type="match status" value="1"/>
</dbReference>
<keyword evidence="7" id="KW-0788">Thiol protease</keyword>
<dbReference type="PANTHER" id="PTHR21646">
    <property type="entry name" value="UBIQUITIN CARBOXYL-TERMINAL HYDROLASE"/>
    <property type="match status" value="1"/>
</dbReference>
<dbReference type="GO" id="GO:0004843">
    <property type="term" value="F:cysteine-type deubiquitinase activity"/>
    <property type="evidence" value="ECO:0007669"/>
    <property type="project" value="UniProtKB-EC"/>
</dbReference>
<dbReference type="AlphaFoldDB" id="A0A4Y9ZUI1"/>
<evidence type="ECO:0000256" key="5">
    <source>
        <dbReference type="ARBA" id="ARBA00022786"/>
    </source>
</evidence>
<name>A0A4Y9ZUI1_9AGAM</name>
<keyword evidence="6" id="KW-0378">Hydrolase</keyword>
<evidence type="ECO:0000313" key="9">
    <source>
        <dbReference type="EMBL" id="TFY77683.1"/>
    </source>
</evidence>
<dbReference type="PANTHER" id="PTHR21646:SF24">
    <property type="entry name" value="UBIQUITIN CARBOXYL-TERMINAL HYDROLASE"/>
    <property type="match status" value="1"/>
</dbReference>
<evidence type="ECO:0000256" key="1">
    <source>
        <dbReference type="ARBA" id="ARBA00000707"/>
    </source>
</evidence>
<feature type="domain" description="USP" evidence="8">
    <location>
        <begin position="1"/>
        <end position="228"/>
    </location>
</feature>
<evidence type="ECO:0000259" key="8">
    <source>
        <dbReference type="PROSITE" id="PS50235"/>
    </source>
</evidence>
<accession>A0A4Y9ZUI1</accession>
<dbReference type="InterPro" id="IPR038765">
    <property type="entry name" value="Papain-like_cys_pep_sf"/>
</dbReference>
<dbReference type="SUPFAM" id="SSF54001">
    <property type="entry name" value="Cysteine proteinases"/>
    <property type="match status" value="1"/>
</dbReference>
<keyword evidence="10" id="KW-1185">Reference proteome</keyword>
<reference evidence="9 10" key="1">
    <citation type="submission" date="2019-02" db="EMBL/GenBank/DDBJ databases">
        <title>Genome sequencing of the rare red list fungi Hericium alpestre (H. flagellum).</title>
        <authorList>
            <person name="Buettner E."/>
            <person name="Kellner H."/>
        </authorList>
    </citation>
    <scope>NUCLEOTIDE SEQUENCE [LARGE SCALE GENOMIC DNA]</scope>
    <source>
        <strain evidence="9 10">DSM 108284</strain>
    </source>
</reference>
<gene>
    <name evidence="9" type="ORF">EWM64_g6331</name>
</gene>
<proteinExistence type="inferred from homology"/>
<dbReference type="InterPro" id="IPR028889">
    <property type="entry name" value="USP"/>
</dbReference>
<dbReference type="GO" id="GO:0006508">
    <property type="term" value="P:proteolysis"/>
    <property type="evidence" value="ECO:0007669"/>
    <property type="project" value="UniProtKB-KW"/>
</dbReference>
<comment type="caution">
    <text evidence="9">The sequence shown here is derived from an EMBL/GenBank/DDBJ whole genome shotgun (WGS) entry which is preliminary data.</text>
</comment>
<protein>
    <recommendedName>
        <fullName evidence="3">ubiquitinyl hydrolase 1</fullName>
        <ecNumber evidence="3">3.4.19.12</ecNumber>
    </recommendedName>
</protein>
<dbReference type="InterPro" id="IPR018200">
    <property type="entry name" value="USP_CS"/>
</dbReference>
<evidence type="ECO:0000256" key="4">
    <source>
        <dbReference type="ARBA" id="ARBA00022670"/>
    </source>
</evidence>